<dbReference type="EMBL" id="JBHUOG010000001">
    <property type="protein sequence ID" value="MFD2793629.1"/>
    <property type="molecule type" value="Genomic_DNA"/>
</dbReference>
<feature type="compositionally biased region" description="Pro residues" evidence="1">
    <location>
        <begin position="382"/>
        <end position="395"/>
    </location>
</feature>
<feature type="region of interest" description="Disordered" evidence="1">
    <location>
        <begin position="259"/>
        <end position="650"/>
    </location>
</feature>
<evidence type="ECO:0000259" key="2">
    <source>
        <dbReference type="Pfam" id="PF18755"/>
    </source>
</evidence>
<comment type="caution">
    <text evidence="3">The sequence shown here is derived from an EMBL/GenBank/DDBJ whole genome shotgun (WGS) entry which is preliminary data.</text>
</comment>
<dbReference type="Pfam" id="PF18755">
    <property type="entry name" value="RAMA"/>
    <property type="match status" value="1"/>
</dbReference>
<feature type="compositionally biased region" description="Low complexity" evidence="1">
    <location>
        <begin position="362"/>
        <end position="381"/>
    </location>
</feature>
<reference evidence="4" key="1">
    <citation type="journal article" date="2019" name="Int. J. Syst. Evol. Microbiol.">
        <title>The Global Catalogue of Microorganisms (GCM) 10K type strain sequencing project: providing services to taxonomists for standard genome sequencing and annotation.</title>
        <authorList>
            <consortium name="The Broad Institute Genomics Platform"/>
            <consortium name="The Broad Institute Genome Sequencing Center for Infectious Disease"/>
            <person name="Wu L."/>
            <person name="Ma J."/>
        </authorList>
    </citation>
    <scope>NUCLEOTIDE SEQUENCE [LARGE SCALE GENOMIC DNA]</scope>
    <source>
        <strain evidence="4">CCM 7044</strain>
    </source>
</reference>
<gene>
    <name evidence="3" type="ORF">ACFS27_08710</name>
</gene>
<evidence type="ECO:0000256" key="1">
    <source>
        <dbReference type="SAM" id="MobiDB-lite"/>
    </source>
</evidence>
<keyword evidence="4" id="KW-1185">Reference proteome</keyword>
<name>A0ABW5VPP2_9MICO</name>
<feature type="compositionally biased region" description="Low complexity" evidence="1">
    <location>
        <begin position="259"/>
        <end position="268"/>
    </location>
</feature>
<feature type="compositionally biased region" description="Polar residues" evidence="1">
    <location>
        <begin position="295"/>
        <end position="305"/>
    </location>
</feature>
<proteinExistence type="predicted"/>
<feature type="domain" description="RAMA" evidence="2">
    <location>
        <begin position="661"/>
        <end position="725"/>
    </location>
</feature>
<dbReference type="InterPro" id="IPR040843">
    <property type="entry name" value="RAMA"/>
</dbReference>
<sequence>MPLFEVDTQRPLLVTSANGANGSEPGLKTTANQVVDSHIDGLLGEEVFPIAQGSGPDEPHLLALDASGSPVVVELVADLDRENLAKALDHAGAAGRLTRADLAARYSGGASSFQHDVAAFYDSVPITRTQSGKNGGSGARLIIICQNAPDEILNAVDFLRQPTMPVEVLKMGVVNSDDGRKFLDVSPLVVHLPPGLPAPKSAPIGGSITGSMEGSVSSSMDTGVTGGVAGGSAAPKDAFEEGVKVGYALTGKMPVVAQAPQTRAPQAPLSRAERARQKPVRAEAAPPPLADNPSAGPTNAATGLRSSLRGAAPRGGTPERAASSGSPDRAASGGSPERAAGGGSPERAEGGARDRPAGGGAPERTAGTRAARRAQAAAAAPAPAPPAPPSAPAPSAPSGLGGGSMPSAPISSVRPGAESRPTPSTPPRLAASRSSLGDAAGSARAEPAAEPAPSVRRRSRTDRFAASAQPDEPTSAYPPSAPTPAPGQSYPQPAVPQPPAEENLWQPPSYDAAPAYSGADSTDPSDFDITQPRYTPEPTYGGESSFAPAAPSYGFPPEPAAGYGDQNGYGYGEQSGYESTYLDNVAPAVAEPNPWESGGYLAGPDDGYGQPAFSADPYPSSAPEAPARPVPPNESIRASTPMLFEEEDDPDLEALARSVGTPTRIVWSRPRRNQHFEAMLLPDGAIELANGARYRHPDSAATAASGSYTADGWNVWRIGDTGPTLVEEFSRRFA</sequence>
<dbReference type="RefSeq" id="WP_377181983.1">
    <property type="nucleotide sequence ID" value="NZ_JBHUOG010000001.1"/>
</dbReference>
<protein>
    <recommendedName>
        <fullName evidence="2">RAMA domain-containing protein</fullName>
    </recommendedName>
</protein>
<dbReference type="Proteomes" id="UP001597479">
    <property type="component" value="Unassembled WGS sequence"/>
</dbReference>
<feature type="compositionally biased region" description="Basic and acidic residues" evidence="1">
    <location>
        <begin position="346"/>
        <end position="356"/>
    </location>
</feature>
<accession>A0ABW5VPP2</accession>
<organism evidence="3 4">
    <name type="scientific">Promicromonospora vindobonensis</name>
    <dbReference type="NCBI Taxonomy" id="195748"/>
    <lineage>
        <taxon>Bacteria</taxon>
        <taxon>Bacillati</taxon>
        <taxon>Actinomycetota</taxon>
        <taxon>Actinomycetes</taxon>
        <taxon>Micrococcales</taxon>
        <taxon>Promicromonosporaceae</taxon>
        <taxon>Promicromonospora</taxon>
    </lineage>
</organism>
<evidence type="ECO:0000313" key="3">
    <source>
        <dbReference type="EMBL" id="MFD2793629.1"/>
    </source>
</evidence>
<feature type="compositionally biased region" description="Low complexity" evidence="1">
    <location>
        <begin position="439"/>
        <end position="454"/>
    </location>
</feature>
<evidence type="ECO:0000313" key="4">
    <source>
        <dbReference type="Proteomes" id="UP001597479"/>
    </source>
</evidence>